<feature type="repeat" description="PPR" evidence="2">
    <location>
        <begin position="5"/>
        <end position="39"/>
    </location>
</feature>
<evidence type="ECO:0008006" key="5">
    <source>
        <dbReference type="Google" id="ProtNLM"/>
    </source>
</evidence>
<feature type="repeat" description="PPR" evidence="2">
    <location>
        <begin position="308"/>
        <end position="342"/>
    </location>
</feature>
<dbReference type="FunFam" id="1.25.40.10:FF:000687">
    <property type="entry name" value="Pentatricopeptide repeat-containing protein At4g33170"/>
    <property type="match status" value="1"/>
</dbReference>
<dbReference type="NCBIfam" id="TIGR00756">
    <property type="entry name" value="PPR"/>
    <property type="match status" value="6"/>
</dbReference>
<keyword evidence="1" id="KW-0677">Repeat</keyword>
<dbReference type="Pfam" id="PF01535">
    <property type="entry name" value="PPR"/>
    <property type="match status" value="2"/>
</dbReference>
<dbReference type="PANTHER" id="PTHR24015:SF47">
    <property type="entry name" value="OS01G0374200 PROTEIN"/>
    <property type="match status" value="1"/>
</dbReference>
<dbReference type="EMBL" id="JAINDJ010000004">
    <property type="protein sequence ID" value="KAG9448736.1"/>
    <property type="molecule type" value="Genomic_DNA"/>
</dbReference>
<evidence type="ECO:0000256" key="1">
    <source>
        <dbReference type="ARBA" id="ARBA00022737"/>
    </source>
</evidence>
<organism evidence="3 4">
    <name type="scientific">Aristolochia fimbriata</name>
    <name type="common">White veined hardy Dutchman's pipe vine</name>
    <dbReference type="NCBI Taxonomy" id="158543"/>
    <lineage>
        <taxon>Eukaryota</taxon>
        <taxon>Viridiplantae</taxon>
        <taxon>Streptophyta</taxon>
        <taxon>Embryophyta</taxon>
        <taxon>Tracheophyta</taxon>
        <taxon>Spermatophyta</taxon>
        <taxon>Magnoliopsida</taxon>
        <taxon>Magnoliidae</taxon>
        <taxon>Piperales</taxon>
        <taxon>Aristolochiaceae</taxon>
        <taxon>Aristolochia</taxon>
    </lineage>
</organism>
<dbReference type="InterPro" id="IPR046960">
    <property type="entry name" value="PPR_At4g14850-like_plant"/>
</dbReference>
<dbReference type="FunFam" id="1.25.40.10:FF:000158">
    <property type="entry name" value="pentatricopeptide repeat-containing protein At2g33680"/>
    <property type="match status" value="1"/>
</dbReference>
<feature type="repeat" description="PPR" evidence="2">
    <location>
        <begin position="75"/>
        <end position="109"/>
    </location>
</feature>
<sequence length="638" mass="71103">MENRDVVSWNCLITGHAQQGCSVSVLQLFPRMIADGVLPNPFTFAGVFTAVAHLSEEQRGKEAHSLAIKTGNMSDVFVGSSLLNMYCKLGLLPEAWQLFDRMPERNSVTWAAMISGYATERCEREALELFELMRKKEAIVNEFIFTSVLSAFALPSFVNHGKLIHALVIKTGYLSFLAVGNALVTMYAKCESLDDSLQLFELLSEKNSITWSAIITGHAQNDQSERALGLFSTMHGARVKPSEYTLVGVLNACSNVMAHREGKQVHDYLLKLGYASQIFIRSALIDMYAKCGSVDDAQKEFDLLKEPDIVLWSSMIGGYVQNGQNEEALALYGRMEVEQLLPNELTMASVLRACSNLAALEQGKQVHARTIKYGLGLEIPIGSALANMYAKCGSLEDGNLVFRRMPQRDVVSWNSMICGLSLNGRGKEALELFENMKLEGVKPDSVTFVNLLSASSHMGLVDRGWSYFRSMYDEYNVVPKVEHHACMVDLLSRAGMLERAKEFIESCPVEHGMCLWRILLGACKSFRNYDIGAYAGERLMDLGSQESAAYVLLSGIYASQGKWGDVERVRRMMRLRGVSKEPGCSWIEHKDGVHVFVAGDLSHPLIEETQAEVKRIMEHMKQEGNRASWKHFDFSGSI</sequence>
<dbReference type="PANTHER" id="PTHR24015">
    <property type="entry name" value="OS07G0578800 PROTEIN-RELATED"/>
    <property type="match status" value="1"/>
</dbReference>
<proteinExistence type="predicted"/>
<dbReference type="GO" id="GO:0099402">
    <property type="term" value="P:plant organ development"/>
    <property type="evidence" value="ECO:0007669"/>
    <property type="project" value="UniProtKB-ARBA"/>
</dbReference>
<dbReference type="GO" id="GO:0009451">
    <property type="term" value="P:RNA modification"/>
    <property type="evidence" value="ECO:0007669"/>
    <property type="project" value="InterPro"/>
</dbReference>
<gene>
    <name evidence="3" type="ORF">H6P81_008701</name>
</gene>
<name>A0AAV7ELJ6_ARIFI</name>
<feature type="repeat" description="PPR" evidence="2">
    <location>
        <begin position="207"/>
        <end position="241"/>
    </location>
</feature>
<dbReference type="Pfam" id="PF20431">
    <property type="entry name" value="E_motif"/>
    <property type="match status" value="1"/>
</dbReference>
<dbReference type="PROSITE" id="PS51375">
    <property type="entry name" value="PPR"/>
    <property type="match status" value="5"/>
</dbReference>
<feature type="repeat" description="PPR" evidence="2">
    <location>
        <begin position="409"/>
        <end position="443"/>
    </location>
</feature>
<reference evidence="3 4" key="1">
    <citation type="submission" date="2021-07" db="EMBL/GenBank/DDBJ databases">
        <title>The Aristolochia fimbriata genome: insights into angiosperm evolution, floral development and chemical biosynthesis.</title>
        <authorList>
            <person name="Jiao Y."/>
        </authorList>
    </citation>
    <scope>NUCLEOTIDE SEQUENCE [LARGE SCALE GENOMIC DNA]</scope>
    <source>
        <strain evidence="3">IBCAS-2021</strain>
        <tissue evidence="3">Leaf</tissue>
    </source>
</reference>
<dbReference type="GO" id="GO:0003723">
    <property type="term" value="F:RNA binding"/>
    <property type="evidence" value="ECO:0007669"/>
    <property type="project" value="InterPro"/>
</dbReference>
<dbReference type="InterPro" id="IPR046848">
    <property type="entry name" value="E_motif"/>
</dbReference>
<dbReference type="Gene3D" id="1.25.40.10">
    <property type="entry name" value="Tetratricopeptide repeat domain"/>
    <property type="match status" value="4"/>
</dbReference>
<dbReference type="InterPro" id="IPR011990">
    <property type="entry name" value="TPR-like_helical_dom_sf"/>
</dbReference>
<protein>
    <recommendedName>
        <fullName evidence="5">Pentatricopeptide repeat-containing protein</fullName>
    </recommendedName>
</protein>
<evidence type="ECO:0000313" key="3">
    <source>
        <dbReference type="EMBL" id="KAG9448736.1"/>
    </source>
</evidence>
<dbReference type="Proteomes" id="UP000825729">
    <property type="component" value="Unassembled WGS sequence"/>
</dbReference>
<dbReference type="InterPro" id="IPR002885">
    <property type="entry name" value="PPR_rpt"/>
</dbReference>
<evidence type="ECO:0000256" key="2">
    <source>
        <dbReference type="PROSITE-ProRule" id="PRU00708"/>
    </source>
</evidence>
<accession>A0AAV7ELJ6</accession>
<keyword evidence="4" id="KW-1185">Reference proteome</keyword>
<dbReference type="AlphaFoldDB" id="A0AAV7ELJ6"/>
<dbReference type="FunFam" id="1.25.40.10:FF:000073">
    <property type="entry name" value="Pentatricopeptide repeat-containing protein chloroplastic"/>
    <property type="match status" value="2"/>
</dbReference>
<comment type="caution">
    <text evidence="3">The sequence shown here is derived from an EMBL/GenBank/DDBJ whole genome shotgun (WGS) entry which is preliminary data.</text>
</comment>
<evidence type="ECO:0000313" key="4">
    <source>
        <dbReference type="Proteomes" id="UP000825729"/>
    </source>
</evidence>
<dbReference type="Pfam" id="PF13041">
    <property type="entry name" value="PPR_2"/>
    <property type="match status" value="4"/>
</dbReference>